<evidence type="ECO:0000256" key="8">
    <source>
        <dbReference type="ARBA" id="ARBA00023239"/>
    </source>
</evidence>
<comment type="caution">
    <text evidence="10">The sequence shown here is derived from an EMBL/GenBank/DDBJ whole genome shotgun (WGS) entry which is preliminary data.</text>
</comment>
<evidence type="ECO:0000256" key="7">
    <source>
        <dbReference type="ARBA" id="ARBA00023061"/>
    </source>
</evidence>
<dbReference type="NCBIfam" id="TIGR01252">
    <property type="entry name" value="acetolac_decarb"/>
    <property type="match status" value="1"/>
</dbReference>
<proteinExistence type="inferred from homology"/>
<dbReference type="eggNOG" id="COG3527">
    <property type="taxonomic scope" value="Bacteria"/>
</dbReference>
<evidence type="ECO:0000313" key="11">
    <source>
        <dbReference type="Proteomes" id="UP000051658"/>
    </source>
</evidence>
<evidence type="ECO:0000256" key="2">
    <source>
        <dbReference type="ARBA" id="ARBA00005170"/>
    </source>
</evidence>
<evidence type="ECO:0000256" key="3">
    <source>
        <dbReference type="ARBA" id="ARBA00007106"/>
    </source>
</evidence>
<dbReference type="Gene3D" id="3.30.1330.80">
    <property type="entry name" value="Hypothetical protein, similar to alpha- acetolactate decarboxylase, domain 2"/>
    <property type="match status" value="2"/>
</dbReference>
<reference evidence="10 11" key="1">
    <citation type="journal article" date="2015" name="Genome Announc.">
        <title>Expanding the biotechnology potential of lactobacilli through comparative genomics of 213 strains and associated genera.</title>
        <authorList>
            <person name="Sun Z."/>
            <person name="Harris H.M."/>
            <person name="McCann A."/>
            <person name="Guo C."/>
            <person name="Argimon S."/>
            <person name="Zhang W."/>
            <person name="Yang X."/>
            <person name="Jeffery I.B."/>
            <person name="Cooney J.C."/>
            <person name="Kagawa T.F."/>
            <person name="Liu W."/>
            <person name="Song Y."/>
            <person name="Salvetti E."/>
            <person name="Wrobel A."/>
            <person name="Rasinkangas P."/>
            <person name="Parkhill J."/>
            <person name="Rea M.C."/>
            <person name="O'Sullivan O."/>
            <person name="Ritari J."/>
            <person name="Douillard F.P."/>
            <person name="Paul Ross R."/>
            <person name="Yang R."/>
            <person name="Briner A.E."/>
            <person name="Felis G.E."/>
            <person name="de Vos W.M."/>
            <person name="Barrangou R."/>
            <person name="Klaenhammer T.R."/>
            <person name="Caufield P.W."/>
            <person name="Cui Y."/>
            <person name="Zhang H."/>
            <person name="O'Toole P.W."/>
        </authorList>
    </citation>
    <scope>NUCLEOTIDE SEQUENCE [LARGE SCALE GENOMIC DNA]</scope>
    <source>
        <strain evidence="10 11">DSM 20623</strain>
    </source>
</reference>
<dbReference type="UniPathway" id="UPA00626">
    <property type="reaction ID" value="UER00678"/>
</dbReference>
<sequence length="238" mass="26886">MNSNKILFQHGTLGTLMAGLYDGTFSINELLSHGNMGIGTLDVLDGELIVLDGEAFQAKSDGTIVKLSGKELVPYAAVTYFEGEKYELLENEMTSEEVKTFLREKMSSLNTFSGIKIKGHFKIMHVRIIPKQEKPYQRFINASRMQPEYTQTDVEGTIVGFFAPDLFQGATVAGFHLHFIDKDQQFGGHILDFVLEKGVLEIQTLETLEQHFQIHDETFLKSEFDETNLHEEIQESEG</sequence>
<organism evidence="10 11">
    <name type="scientific">Carnobacterium divergens DSM 20623</name>
    <dbReference type="NCBI Taxonomy" id="1449336"/>
    <lineage>
        <taxon>Bacteria</taxon>
        <taxon>Bacillati</taxon>
        <taxon>Bacillota</taxon>
        <taxon>Bacilli</taxon>
        <taxon>Lactobacillales</taxon>
        <taxon>Carnobacteriaceae</taxon>
        <taxon>Carnobacterium</taxon>
    </lineage>
</organism>
<dbReference type="EMBL" id="JQBS01000035">
    <property type="protein sequence ID" value="KRN54619.1"/>
    <property type="molecule type" value="Genomic_DNA"/>
</dbReference>
<evidence type="ECO:0000256" key="6">
    <source>
        <dbReference type="ARBA" id="ARBA00022793"/>
    </source>
</evidence>
<dbReference type="AlphaFoldDB" id="A0A0R2HQ08"/>
<keyword evidence="11" id="KW-1185">Reference proteome</keyword>
<dbReference type="Proteomes" id="UP000051658">
    <property type="component" value="Unassembled WGS sequence"/>
</dbReference>
<name>A0A0R2HQ08_CARDV</name>
<dbReference type="EC" id="4.1.1.5" evidence="4 9"/>
<keyword evidence="7 9" id="KW-0005">Acetoin biosynthesis</keyword>
<evidence type="ECO:0000256" key="5">
    <source>
        <dbReference type="ARBA" id="ARBA00020164"/>
    </source>
</evidence>
<dbReference type="RefSeq" id="WP_034569069.1">
    <property type="nucleotide sequence ID" value="NZ_JQBS01000035.1"/>
</dbReference>
<dbReference type="PANTHER" id="PTHR35524:SF1">
    <property type="entry name" value="ALPHA-ACETOLACTATE DECARBOXYLASE"/>
    <property type="match status" value="1"/>
</dbReference>
<dbReference type="PIRSF" id="PIRSF001332">
    <property type="entry name" value="Acetolac_decarb"/>
    <property type="match status" value="1"/>
</dbReference>
<evidence type="ECO:0000256" key="1">
    <source>
        <dbReference type="ARBA" id="ARBA00001784"/>
    </source>
</evidence>
<dbReference type="CDD" id="cd17299">
    <property type="entry name" value="acetolactate_decarboxylase"/>
    <property type="match status" value="1"/>
</dbReference>
<gene>
    <name evidence="10" type="ORF">IV74_GL002203</name>
</gene>
<protein>
    <recommendedName>
        <fullName evidence="5 9">Alpha-acetolactate decarboxylase</fullName>
        <ecNumber evidence="4 9">4.1.1.5</ecNumber>
    </recommendedName>
</protein>
<evidence type="ECO:0000313" key="10">
    <source>
        <dbReference type="EMBL" id="KRN54619.1"/>
    </source>
</evidence>
<keyword evidence="8 9" id="KW-0456">Lyase</keyword>
<accession>A0A0R2HQ08</accession>
<dbReference type="PANTHER" id="PTHR35524">
    <property type="entry name" value="ALPHA-ACETOLACTATE DECARBOXYLASE"/>
    <property type="match status" value="1"/>
</dbReference>
<dbReference type="GO" id="GO:0045151">
    <property type="term" value="P:acetoin biosynthetic process"/>
    <property type="evidence" value="ECO:0007669"/>
    <property type="project" value="UniProtKB-UniRule"/>
</dbReference>
<dbReference type="Pfam" id="PF03306">
    <property type="entry name" value="AAL_decarboxy"/>
    <property type="match status" value="1"/>
</dbReference>
<dbReference type="GO" id="GO:0047605">
    <property type="term" value="F:acetolactate decarboxylase activity"/>
    <property type="evidence" value="ECO:0007669"/>
    <property type="project" value="UniProtKB-UniRule"/>
</dbReference>
<comment type="similarity">
    <text evidence="3 9">Belongs to the alpha-acetolactate decarboxylase family.</text>
</comment>
<dbReference type="SUPFAM" id="SSF117856">
    <property type="entry name" value="AF0104/ALDC/Ptd012-like"/>
    <property type="match status" value="1"/>
</dbReference>
<comment type="catalytic activity">
    <reaction evidence="1 9">
        <text>(2S)-2-acetolactate + H(+) = (R)-acetoin + CO2</text>
        <dbReference type="Rhea" id="RHEA:21580"/>
        <dbReference type="ChEBI" id="CHEBI:15378"/>
        <dbReference type="ChEBI" id="CHEBI:15686"/>
        <dbReference type="ChEBI" id="CHEBI:16526"/>
        <dbReference type="ChEBI" id="CHEBI:58476"/>
        <dbReference type="EC" id="4.1.1.5"/>
    </reaction>
</comment>
<evidence type="ECO:0000256" key="4">
    <source>
        <dbReference type="ARBA" id="ARBA00013204"/>
    </source>
</evidence>
<dbReference type="PATRIC" id="fig|1449336.4.peg.2241"/>
<evidence type="ECO:0000256" key="9">
    <source>
        <dbReference type="PIRNR" id="PIRNR001332"/>
    </source>
</evidence>
<dbReference type="InterPro" id="IPR005128">
    <property type="entry name" value="Acetolactate_a_deCO2ase"/>
</dbReference>
<comment type="pathway">
    <text evidence="2 9">Polyol metabolism; (R,R)-butane-2,3-diol biosynthesis; (R,R)-butane-2,3-diol from pyruvate: step 2/3.</text>
</comment>
<keyword evidence="6 9" id="KW-0210">Decarboxylase</keyword>
<dbReference type="GeneID" id="89589194"/>